<dbReference type="AlphaFoldDB" id="A0AAP2GJU2"/>
<evidence type="ECO:0000313" key="3">
    <source>
        <dbReference type="Proteomes" id="UP001319180"/>
    </source>
</evidence>
<evidence type="ECO:0000256" key="1">
    <source>
        <dbReference type="SAM" id="Phobius"/>
    </source>
</evidence>
<keyword evidence="1" id="KW-1133">Transmembrane helix</keyword>
<dbReference type="RefSeq" id="WP_254092092.1">
    <property type="nucleotide sequence ID" value="NZ_JAHESC010000032.1"/>
</dbReference>
<sequence>MKNWYYDLLDELYDKYDITAGTSLENFIKRKLKAKDTLVNTTHIKTMLLDLENRGLITWKADVKTTNQDGVYSYHWLNIEKYKNDLGKTVNGIDQTFSNIYVEAHLTPDKGLDYAADLVNGRAIRNSTLATNFWMTTLTIIIALTSMATLRTQYLQYKSTETKELKDVDAFTNQQIQLDSINLTLKRINATLGRYSGTMLNKSQDDKNMKKE</sequence>
<keyword evidence="1" id="KW-0472">Membrane</keyword>
<organism evidence="2 3">
    <name type="scientific">Dawidia soli</name>
    <dbReference type="NCBI Taxonomy" id="2782352"/>
    <lineage>
        <taxon>Bacteria</taxon>
        <taxon>Pseudomonadati</taxon>
        <taxon>Bacteroidota</taxon>
        <taxon>Cytophagia</taxon>
        <taxon>Cytophagales</taxon>
        <taxon>Chryseotaleaceae</taxon>
        <taxon>Dawidia</taxon>
    </lineage>
</organism>
<dbReference type="Proteomes" id="UP001319180">
    <property type="component" value="Unassembled WGS sequence"/>
</dbReference>
<gene>
    <name evidence="2" type="ORF">KK078_20015</name>
</gene>
<keyword evidence="1" id="KW-0812">Transmembrane</keyword>
<proteinExistence type="predicted"/>
<comment type="caution">
    <text evidence="2">The sequence shown here is derived from an EMBL/GenBank/DDBJ whole genome shotgun (WGS) entry which is preliminary data.</text>
</comment>
<reference evidence="2 3" key="1">
    <citation type="submission" date="2021-05" db="EMBL/GenBank/DDBJ databases">
        <title>A Polyphasic approach of four new species of the genus Ohtaekwangia: Ohtaekwangia histidinii sp. nov., Ohtaekwangia cretensis sp. nov., Ohtaekwangia indiensis sp. nov., Ohtaekwangia reichenbachii sp. nov. from diverse environment.</title>
        <authorList>
            <person name="Octaviana S."/>
        </authorList>
    </citation>
    <scope>NUCLEOTIDE SEQUENCE [LARGE SCALE GENOMIC DNA]</scope>
    <source>
        <strain evidence="2 3">PWU37</strain>
    </source>
</reference>
<protein>
    <submittedName>
        <fullName evidence="2">Uncharacterized protein</fullName>
    </submittedName>
</protein>
<accession>A0AAP2GJU2</accession>
<keyword evidence="3" id="KW-1185">Reference proteome</keyword>
<evidence type="ECO:0000313" key="2">
    <source>
        <dbReference type="EMBL" id="MBT1688865.1"/>
    </source>
</evidence>
<dbReference type="EMBL" id="JAHESC010000032">
    <property type="protein sequence ID" value="MBT1688865.1"/>
    <property type="molecule type" value="Genomic_DNA"/>
</dbReference>
<feature type="transmembrane region" description="Helical" evidence="1">
    <location>
        <begin position="133"/>
        <end position="150"/>
    </location>
</feature>
<name>A0AAP2GJU2_9BACT</name>